<gene>
    <name evidence="1" type="ORF">BT96DRAFT_295780</name>
</gene>
<proteinExistence type="predicted"/>
<protein>
    <submittedName>
        <fullName evidence="1">Uncharacterized protein</fullName>
    </submittedName>
</protein>
<sequence>MILDSIPCNIPEGDGVPLRESFKNARVRFNHFAQGGDDSAMTSSAAWAAYTRGVAFAGWRSQEIADLMVPILMDDKIAEHTISAIFVQIKLRHDKASPQKTRDMDEAKLRFFPPKGVDRSNKRVDQRPYITLFLDLGVGVRTYLPPRLVVKKMDAGAASIKGTTTTNADPAVVAIQPSARKTSRLQLDPRPHLRYAFHVRDVRAMSTRSLQVRTTTLIKVCFRIGTCFTRPLDQIWRMQLMNSNLNGDVGRRAGPGLKMTILTRRWIAVATRN</sequence>
<organism evidence="1 2">
    <name type="scientific">Gymnopus androsaceus JB14</name>
    <dbReference type="NCBI Taxonomy" id="1447944"/>
    <lineage>
        <taxon>Eukaryota</taxon>
        <taxon>Fungi</taxon>
        <taxon>Dikarya</taxon>
        <taxon>Basidiomycota</taxon>
        <taxon>Agaricomycotina</taxon>
        <taxon>Agaricomycetes</taxon>
        <taxon>Agaricomycetidae</taxon>
        <taxon>Agaricales</taxon>
        <taxon>Marasmiineae</taxon>
        <taxon>Omphalotaceae</taxon>
        <taxon>Gymnopus</taxon>
    </lineage>
</organism>
<keyword evidence="2" id="KW-1185">Reference proteome</keyword>
<reference evidence="1" key="1">
    <citation type="journal article" date="2019" name="Environ. Microbiol.">
        <title>Fungal ecological strategies reflected in gene transcription - a case study of two litter decomposers.</title>
        <authorList>
            <person name="Barbi F."/>
            <person name="Kohler A."/>
            <person name="Barry K."/>
            <person name="Baskaran P."/>
            <person name="Daum C."/>
            <person name="Fauchery L."/>
            <person name="Ihrmark K."/>
            <person name="Kuo A."/>
            <person name="LaButti K."/>
            <person name="Lipzen A."/>
            <person name="Morin E."/>
            <person name="Grigoriev I.V."/>
            <person name="Henrissat B."/>
            <person name="Lindahl B."/>
            <person name="Martin F."/>
        </authorList>
    </citation>
    <scope>NUCLEOTIDE SEQUENCE</scope>
    <source>
        <strain evidence="1">JB14</strain>
    </source>
</reference>
<evidence type="ECO:0000313" key="1">
    <source>
        <dbReference type="EMBL" id="KAE9406036.1"/>
    </source>
</evidence>
<evidence type="ECO:0000313" key="2">
    <source>
        <dbReference type="Proteomes" id="UP000799118"/>
    </source>
</evidence>
<dbReference type="EMBL" id="ML769405">
    <property type="protein sequence ID" value="KAE9406036.1"/>
    <property type="molecule type" value="Genomic_DNA"/>
</dbReference>
<dbReference type="AlphaFoldDB" id="A0A6A4I641"/>
<accession>A0A6A4I641</accession>
<dbReference type="Proteomes" id="UP000799118">
    <property type="component" value="Unassembled WGS sequence"/>
</dbReference>
<name>A0A6A4I641_9AGAR</name>
<dbReference type="OrthoDB" id="3270019at2759"/>